<dbReference type="GO" id="GO:0008047">
    <property type="term" value="F:enzyme activator activity"/>
    <property type="evidence" value="ECO:0007669"/>
    <property type="project" value="UniProtKB-ARBA"/>
</dbReference>
<evidence type="ECO:0000256" key="1">
    <source>
        <dbReference type="ARBA" id="ARBA00006049"/>
    </source>
</evidence>
<dbReference type="OrthoDB" id="3920401at2759"/>
<comment type="similarity">
    <text evidence="1">Belongs to the recoverin family.</text>
</comment>
<accession>A0A3M6Z880</accession>
<dbReference type="Gene3D" id="1.10.238.10">
    <property type="entry name" value="EF-hand"/>
    <property type="match status" value="1"/>
</dbReference>
<evidence type="ECO:0000256" key="2">
    <source>
        <dbReference type="ARBA" id="ARBA00022707"/>
    </source>
</evidence>
<keyword evidence="5" id="KW-0106">Calcium</keyword>
<keyword evidence="4" id="KW-0677">Repeat</keyword>
<dbReference type="CDD" id="cd00051">
    <property type="entry name" value="EFh"/>
    <property type="match status" value="2"/>
</dbReference>
<dbReference type="AlphaFoldDB" id="A0A3M6Z880"/>
<dbReference type="InterPro" id="IPR011992">
    <property type="entry name" value="EF-hand-dom_pair"/>
</dbReference>
<dbReference type="PANTHER" id="PTHR23055:SF178">
    <property type="entry name" value="NEUROCALCIN HOMOLOG"/>
    <property type="match status" value="1"/>
</dbReference>
<feature type="region of interest" description="Disordered" evidence="8">
    <location>
        <begin position="520"/>
        <end position="569"/>
    </location>
</feature>
<dbReference type="GO" id="GO:0005509">
    <property type="term" value="F:calcium ion binding"/>
    <property type="evidence" value="ECO:0007669"/>
    <property type="project" value="InterPro"/>
</dbReference>
<name>A0A3M6Z880_HORWE</name>
<evidence type="ECO:0000313" key="12">
    <source>
        <dbReference type="Proteomes" id="UP000271337"/>
    </source>
</evidence>
<evidence type="ECO:0000313" key="11">
    <source>
        <dbReference type="EMBL" id="RMY11299.1"/>
    </source>
</evidence>
<dbReference type="SMART" id="SM00054">
    <property type="entry name" value="EFh"/>
    <property type="match status" value="3"/>
</dbReference>
<dbReference type="GO" id="GO:0005829">
    <property type="term" value="C:cytosol"/>
    <property type="evidence" value="ECO:0007669"/>
    <property type="project" value="TreeGrafter"/>
</dbReference>
<dbReference type="InterPro" id="IPR028846">
    <property type="entry name" value="Recoverin"/>
</dbReference>
<reference evidence="11 12" key="1">
    <citation type="journal article" date="2018" name="BMC Genomics">
        <title>Genomic evidence for intraspecific hybridization in a clonal and extremely halotolerant yeast.</title>
        <authorList>
            <person name="Gostincar C."/>
            <person name="Stajich J.E."/>
            <person name="Zupancic J."/>
            <person name="Zalar P."/>
            <person name="Gunde-Cimerman N."/>
        </authorList>
    </citation>
    <scope>NUCLEOTIDE SEQUENCE [LARGE SCALE GENOMIC DNA]</scope>
    <source>
        <strain evidence="11 12">EXF-6669</strain>
    </source>
</reference>
<dbReference type="GO" id="GO:0016020">
    <property type="term" value="C:membrane"/>
    <property type="evidence" value="ECO:0007669"/>
    <property type="project" value="TreeGrafter"/>
</dbReference>
<sequence>DLEREITKSTGIARCELGNEKLTVYLTSQSKLSQQELSDLQKATHFDKKELQQWYKGFLKDCPSGMLTKAEFQKIYKQFFPFGDPSSFADYVFNVFDADKSGSIDFKEFICALSVTSRGKMEDKLDWAFQLYDIDGDGKISYDEMLAIVEAIYKMVGSMVKLPEDEDTPEKRVKKIFRMMDKDENGSLDMAEFKEGSKRDETIVSALSLYDGLRRQIWDWGNEMGRALLGLPIPLLCYLLDAATAQSLEFVNPAPNALTALGGDLSYELGEQVEVRWTSDFEATNVDVYQGQDGAYALESLGRNLPPSNTSLTWTASAILGTNLSLPFHFQLSNGAGSTQVSSLDFYVRQDASASSSISTSSSTPTSSSDSQATTPAASTTSSTSSSTGSSTNNPIAGAAANQNSSDNSNGSNEDLKLGLGIGLGVGIPLLLALIACLIFCCWRRRKRQRASTLPRGRKPQHIRDMSVATDGTDMMQQTESQEPMFHPPPPAWMSYKSSQGRSSGGGASTTSSYFEPFEFEREGSQDFETSSVVSEATHRGDTATSARLGTVHEGRPVTPNWPLPRHEA</sequence>
<gene>
    <name evidence="11" type="ORF">D0867_08124</name>
</gene>
<evidence type="ECO:0000256" key="4">
    <source>
        <dbReference type="ARBA" id="ARBA00022737"/>
    </source>
</evidence>
<comment type="caution">
    <text evidence="11">The sequence shown here is derived from an EMBL/GenBank/DDBJ whole genome shotgun (WGS) entry which is preliminary data.</text>
</comment>
<evidence type="ECO:0000256" key="5">
    <source>
        <dbReference type="ARBA" id="ARBA00022837"/>
    </source>
</evidence>
<dbReference type="PANTHER" id="PTHR23055">
    <property type="entry name" value="CALCIUM BINDING PROTEINS"/>
    <property type="match status" value="1"/>
</dbReference>
<dbReference type="PRINTS" id="PR00450">
    <property type="entry name" value="RECOVERIN"/>
</dbReference>
<feature type="region of interest" description="Disordered" evidence="8">
    <location>
        <begin position="356"/>
        <end position="412"/>
    </location>
</feature>
<keyword evidence="3" id="KW-0479">Metal-binding</keyword>
<dbReference type="Proteomes" id="UP000271337">
    <property type="component" value="Unassembled WGS sequence"/>
</dbReference>
<evidence type="ECO:0000256" key="9">
    <source>
        <dbReference type="SAM" id="Phobius"/>
    </source>
</evidence>
<dbReference type="PROSITE" id="PS50222">
    <property type="entry name" value="EF_HAND_2"/>
    <property type="match status" value="3"/>
</dbReference>
<protein>
    <recommendedName>
        <fullName evidence="7">Calcium-binding protein NCS-1</fullName>
    </recommendedName>
</protein>
<dbReference type="Pfam" id="PF13499">
    <property type="entry name" value="EF-hand_7"/>
    <property type="match status" value="1"/>
</dbReference>
<feature type="non-terminal residue" evidence="11">
    <location>
        <position position="1"/>
    </location>
</feature>
<keyword evidence="9" id="KW-0812">Transmembrane</keyword>
<dbReference type="VEuPathDB" id="FungiDB:BTJ68_12136"/>
<dbReference type="VEuPathDB" id="FungiDB:BTJ68_13109"/>
<evidence type="ECO:0000259" key="10">
    <source>
        <dbReference type="PROSITE" id="PS50222"/>
    </source>
</evidence>
<evidence type="ECO:0000256" key="6">
    <source>
        <dbReference type="ARBA" id="ARBA00023288"/>
    </source>
</evidence>
<keyword evidence="9" id="KW-0472">Membrane</keyword>
<dbReference type="EMBL" id="QWIL01000890">
    <property type="protein sequence ID" value="RMY11299.1"/>
    <property type="molecule type" value="Genomic_DNA"/>
</dbReference>
<evidence type="ECO:0000256" key="3">
    <source>
        <dbReference type="ARBA" id="ARBA00022723"/>
    </source>
</evidence>
<organism evidence="11 12">
    <name type="scientific">Hortaea werneckii</name>
    <name type="common">Black yeast</name>
    <name type="synonym">Cladosporium werneckii</name>
    <dbReference type="NCBI Taxonomy" id="91943"/>
    <lineage>
        <taxon>Eukaryota</taxon>
        <taxon>Fungi</taxon>
        <taxon>Dikarya</taxon>
        <taxon>Ascomycota</taxon>
        <taxon>Pezizomycotina</taxon>
        <taxon>Dothideomycetes</taxon>
        <taxon>Dothideomycetidae</taxon>
        <taxon>Mycosphaerellales</taxon>
        <taxon>Teratosphaeriaceae</taxon>
        <taxon>Hortaea</taxon>
    </lineage>
</organism>
<evidence type="ECO:0000256" key="8">
    <source>
        <dbReference type="SAM" id="MobiDB-lite"/>
    </source>
</evidence>
<dbReference type="InterPro" id="IPR018247">
    <property type="entry name" value="EF_Hand_1_Ca_BS"/>
</dbReference>
<dbReference type="PROSITE" id="PS00018">
    <property type="entry name" value="EF_HAND_1"/>
    <property type="match status" value="3"/>
</dbReference>
<feature type="domain" description="EF-hand" evidence="10">
    <location>
        <begin position="168"/>
        <end position="203"/>
    </location>
</feature>
<keyword evidence="6" id="KW-0449">Lipoprotein</keyword>
<keyword evidence="2" id="KW-0519">Myristate</keyword>
<dbReference type="SUPFAM" id="SSF47473">
    <property type="entry name" value="EF-hand"/>
    <property type="match status" value="1"/>
</dbReference>
<feature type="domain" description="EF-hand" evidence="10">
    <location>
        <begin position="120"/>
        <end position="155"/>
    </location>
</feature>
<proteinExistence type="inferred from homology"/>
<dbReference type="InterPro" id="IPR002048">
    <property type="entry name" value="EF_hand_dom"/>
</dbReference>
<dbReference type="Pfam" id="PF13405">
    <property type="entry name" value="EF-hand_6"/>
    <property type="match status" value="1"/>
</dbReference>
<dbReference type="FunFam" id="1.10.238.10:FF:000009">
    <property type="entry name" value="Visinin-like protein 1"/>
    <property type="match status" value="1"/>
</dbReference>
<feature type="transmembrane region" description="Helical" evidence="9">
    <location>
        <begin position="418"/>
        <end position="443"/>
    </location>
</feature>
<feature type="domain" description="EF-hand" evidence="10">
    <location>
        <begin position="84"/>
        <end position="119"/>
    </location>
</feature>
<evidence type="ECO:0000256" key="7">
    <source>
        <dbReference type="ARBA" id="ARBA00071944"/>
    </source>
</evidence>
<keyword evidence="9" id="KW-1133">Transmembrane helix</keyword>